<dbReference type="InterPro" id="IPR025476">
    <property type="entry name" value="Helitron_helicase-like"/>
</dbReference>
<dbReference type="KEGG" id="adl:AURDEDRAFT_76182"/>
<dbReference type="InParanoid" id="J0CVH7"/>
<dbReference type="OMA" id="YARHISI"/>
<name>J0CVH7_AURST</name>
<accession>J0CVH7</accession>
<reference evidence="3" key="1">
    <citation type="journal article" date="2012" name="Science">
        <title>The Paleozoic origin of enzymatic lignin decomposition reconstructed from 31 fungal genomes.</title>
        <authorList>
            <person name="Floudas D."/>
            <person name="Binder M."/>
            <person name="Riley R."/>
            <person name="Barry K."/>
            <person name="Blanchette R.A."/>
            <person name="Henrissat B."/>
            <person name="Martinez A.T."/>
            <person name="Otillar R."/>
            <person name="Spatafora J.W."/>
            <person name="Yadav J.S."/>
            <person name="Aerts A."/>
            <person name="Benoit I."/>
            <person name="Boyd A."/>
            <person name="Carlson A."/>
            <person name="Copeland A."/>
            <person name="Coutinho P.M."/>
            <person name="de Vries R.P."/>
            <person name="Ferreira P."/>
            <person name="Findley K."/>
            <person name="Foster B."/>
            <person name="Gaskell J."/>
            <person name="Glotzer D."/>
            <person name="Gorecki P."/>
            <person name="Heitman J."/>
            <person name="Hesse C."/>
            <person name="Hori C."/>
            <person name="Igarashi K."/>
            <person name="Jurgens J.A."/>
            <person name="Kallen N."/>
            <person name="Kersten P."/>
            <person name="Kohler A."/>
            <person name="Kuees U."/>
            <person name="Kumar T.K.A."/>
            <person name="Kuo A."/>
            <person name="LaButti K."/>
            <person name="Larrondo L.F."/>
            <person name="Lindquist E."/>
            <person name="Ling A."/>
            <person name="Lombard V."/>
            <person name="Lucas S."/>
            <person name="Lundell T."/>
            <person name="Martin R."/>
            <person name="McLaughlin D.J."/>
            <person name="Morgenstern I."/>
            <person name="Morin E."/>
            <person name="Murat C."/>
            <person name="Nagy L.G."/>
            <person name="Nolan M."/>
            <person name="Ohm R.A."/>
            <person name="Patyshakuliyeva A."/>
            <person name="Rokas A."/>
            <person name="Ruiz-Duenas F.J."/>
            <person name="Sabat G."/>
            <person name="Salamov A."/>
            <person name="Samejima M."/>
            <person name="Schmutz J."/>
            <person name="Slot J.C."/>
            <person name="St John F."/>
            <person name="Stenlid J."/>
            <person name="Sun H."/>
            <person name="Sun S."/>
            <person name="Syed K."/>
            <person name="Tsang A."/>
            <person name="Wiebenga A."/>
            <person name="Young D."/>
            <person name="Pisabarro A."/>
            <person name="Eastwood D.C."/>
            <person name="Martin F."/>
            <person name="Cullen D."/>
            <person name="Grigoriev I.V."/>
            <person name="Hibbett D.S."/>
        </authorList>
    </citation>
    <scope>NUCLEOTIDE SEQUENCE [LARGE SCALE GENOMIC DNA]</scope>
    <source>
        <strain evidence="3">TFB10046</strain>
    </source>
</reference>
<protein>
    <recommendedName>
        <fullName evidence="1">Helitron helicase-like domain-containing protein</fullName>
    </recommendedName>
</protein>
<sequence>MRVPDLTFHRGSQAVPEYGNAKLFPSLFPTLYPFGIGGFEDWDSQSDSQHVGLQNHASYLLNLADRSFSSHRTFVFIVMNILQRRAVHTQTSFRTRSSYVDSLAPDLLRVTPEQIKRVAEHLQGGGTYSSVNPDDANVLNLLKVVEAVAAKVPGTHGAKLELRRSIFAYARHISIPHVFFTMNPNPVHNPLFHLMCGDVTVDLAERYPKVADAIQRSLRVAADPAAAADFFDLSIRLMFEHLLGWDFENKRSKPGGGILGEIEAFSVSIE</sequence>
<keyword evidence="3" id="KW-1185">Reference proteome</keyword>
<evidence type="ECO:0000259" key="1">
    <source>
        <dbReference type="Pfam" id="PF14214"/>
    </source>
</evidence>
<dbReference type="EMBL" id="JH687949">
    <property type="protein sequence ID" value="EJD34425.1"/>
    <property type="molecule type" value="Genomic_DNA"/>
</dbReference>
<dbReference type="Pfam" id="PF14214">
    <property type="entry name" value="Helitron_like_N"/>
    <property type="match status" value="1"/>
</dbReference>
<evidence type="ECO:0000313" key="3">
    <source>
        <dbReference type="Proteomes" id="UP000006514"/>
    </source>
</evidence>
<feature type="non-terminal residue" evidence="2">
    <location>
        <position position="270"/>
    </location>
</feature>
<dbReference type="OrthoDB" id="432234at2759"/>
<feature type="domain" description="Helitron helicase-like" evidence="1">
    <location>
        <begin position="56"/>
        <end position="270"/>
    </location>
</feature>
<evidence type="ECO:0000313" key="2">
    <source>
        <dbReference type="EMBL" id="EJD34425.1"/>
    </source>
</evidence>
<gene>
    <name evidence="2" type="ORF">AURDEDRAFT_76182</name>
</gene>
<proteinExistence type="predicted"/>
<organism evidence="2 3">
    <name type="scientific">Auricularia subglabra (strain TFB-10046 / SS5)</name>
    <name type="common">White-rot fungus</name>
    <name type="synonym">Auricularia delicata (strain TFB10046)</name>
    <dbReference type="NCBI Taxonomy" id="717982"/>
    <lineage>
        <taxon>Eukaryota</taxon>
        <taxon>Fungi</taxon>
        <taxon>Dikarya</taxon>
        <taxon>Basidiomycota</taxon>
        <taxon>Agaricomycotina</taxon>
        <taxon>Agaricomycetes</taxon>
        <taxon>Auriculariales</taxon>
        <taxon>Auriculariaceae</taxon>
        <taxon>Auricularia</taxon>
    </lineage>
</organism>
<dbReference type="AlphaFoldDB" id="J0CVH7"/>
<dbReference type="Proteomes" id="UP000006514">
    <property type="component" value="Unassembled WGS sequence"/>
</dbReference>